<proteinExistence type="predicted"/>
<reference evidence="3" key="1">
    <citation type="submission" date="2020-05" db="EMBL/GenBank/DDBJ databases">
        <authorList>
            <person name="Chiriac C."/>
            <person name="Salcher M."/>
            <person name="Ghai R."/>
            <person name="Kavagutti S V."/>
        </authorList>
    </citation>
    <scope>NUCLEOTIDE SEQUENCE</scope>
</reference>
<sequence>MNCSNCSEPALYKIAPVGVNEVYYCEKHLPTPYKAQAHIGLYPLDEPVVTTSKKKSAPVVEEAPVEEPVVEEAPSDVTE</sequence>
<feature type="compositionally biased region" description="Acidic residues" evidence="1">
    <location>
        <begin position="63"/>
        <end position="79"/>
    </location>
</feature>
<name>A0A6J7WVK4_9CAUD</name>
<feature type="region of interest" description="Disordered" evidence="1">
    <location>
        <begin position="53"/>
        <end position="79"/>
    </location>
</feature>
<evidence type="ECO:0000256" key="1">
    <source>
        <dbReference type="SAM" id="MobiDB-lite"/>
    </source>
</evidence>
<protein>
    <submittedName>
        <fullName evidence="3">Uncharacterized protein</fullName>
    </submittedName>
</protein>
<dbReference type="EMBL" id="LR796231">
    <property type="protein sequence ID" value="CAB4128592.1"/>
    <property type="molecule type" value="Genomic_DNA"/>
</dbReference>
<gene>
    <name evidence="2" type="ORF">UFOVP113_57</name>
    <name evidence="3" type="ORF">UFOVP225_44</name>
</gene>
<evidence type="ECO:0000313" key="2">
    <source>
        <dbReference type="EMBL" id="CAB4128592.1"/>
    </source>
</evidence>
<accession>A0A6J7WVK4</accession>
<evidence type="ECO:0000313" key="3">
    <source>
        <dbReference type="EMBL" id="CAB5219243.1"/>
    </source>
</evidence>
<organism evidence="3">
    <name type="scientific">uncultured Caudovirales phage</name>
    <dbReference type="NCBI Taxonomy" id="2100421"/>
    <lineage>
        <taxon>Viruses</taxon>
        <taxon>Duplodnaviria</taxon>
        <taxon>Heunggongvirae</taxon>
        <taxon>Uroviricota</taxon>
        <taxon>Caudoviricetes</taxon>
        <taxon>Peduoviridae</taxon>
        <taxon>Maltschvirus</taxon>
        <taxon>Maltschvirus maltsch</taxon>
    </lineage>
</organism>
<dbReference type="EMBL" id="LR798275">
    <property type="protein sequence ID" value="CAB5219243.1"/>
    <property type="molecule type" value="Genomic_DNA"/>
</dbReference>